<comment type="caution">
    <text evidence="4">The sequence shown here is derived from an EMBL/GenBank/DDBJ whole genome shotgun (WGS) entry which is preliminary data.</text>
</comment>
<dbReference type="SUPFAM" id="SSF51735">
    <property type="entry name" value="NAD(P)-binding Rossmann-fold domains"/>
    <property type="match status" value="1"/>
</dbReference>
<dbReference type="InterPro" id="IPR001509">
    <property type="entry name" value="Epimerase_deHydtase"/>
</dbReference>
<keyword evidence="1" id="KW-0560">Oxidoreductase</keyword>
<dbReference type="STRING" id="100816.A0A175W1T7"/>
<gene>
    <name evidence="4" type="ORF">MMYC01_207678</name>
</gene>
<sequence>MAKVLLTALLFDVFSKTELTFLIGGSGFIAAHILEQLLAKGHSVVTTVRSEEKAAKIREAYPSQAASGDLTVVIVPDIAQPDAFDEVVKVPGLEVVLHTASPFHFKFKDPQKELIEPAVIGTTSILRAITRSAPTVRRVVVTSSFAAILTEAKTYDPFTTYSESSWNPVTIADIHNSPATAYRASKTLAERAAWDFVRDPANGAKFDLVTVNPPMVFGPVVHYLASLDAINTSNERIVDCVRGKWREAVPPTGPAMIWVDVRDVASAHVKAGLEIPEAGGKRLFVVSGWFSNAELAALVRKNFPEDSERLPTAETKGGEITPEGERFKYDNSDTTRLLGIDWIGFEKCVVDTVRSLKKVDGA</sequence>
<dbReference type="AlphaFoldDB" id="A0A175W1T7"/>
<name>A0A175W1T7_9PEZI</name>
<dbReference type="Proteomes" id="UP000078237">
    <property type="component" value="Unassembled WGS sequence"/>
</dbReference>
<dbReference type="FunFam" id="3.40.50.720:FF:000191">
    <property type="entry name" value="Methylglyoxal reductase (NADPH-dependent)"/>
    <property type="match status" value="1"/>
</dbReference>
<dbReference type="GO" id="GO:0016616">
    <property type="term" value="F:oxidoreductase activity, acting on the CH-OH group of donors, NAD or NADP as acceptor"/>
    <property type="evidence" value="ECO:0007669"/>
    <property type="project" value="TreeGrafter"/>
</dbReference>
<dbReference type="CDD" id="cd05227">
    <property type="entry name" value="AR_SDR_e"/>
    <property type="match status" value="1"/>
</dbReference>
<protein>
    <submittedName>
        <fullName evidence="4">NADPH-dependent aldehyde reductase ARI1</fullName>
    </submittedName>
</protein>
<comment type="similarity">
    <text evidence="2">Belongs to the NAD(P)-dependent epimerase/dehydratase family. Dihydroflavonol-4-reductase subfamily.</text>
</comment>
<evidence type="ECO:0000259" key="3">
    <source>
        <dbReference type="Pfam" id="PF01370"/>
    </source>
</evidence>
<dbReference type="InterPro" id="IPR050425">
    <property type="entry name" value="NAD(P)_dehydrat-like"/>
</dbReference>
<evidence type="ECO:0000256" key="1">
    <source>
        <dbReference type="ARBA" id="ARBA00023002"/>
    </source>
</evidence>
<dbReference type="VEuPathDB" id="FungiDB:MMYC01_207678"/>
<keyword evidence="5" id="KW-1185">Reference proteome</keyword>
<dbReference type="OrthoDB" id="2735536at2759"/>
<evidence type="ECO:0000256" key="2">
    <source>
        <dbReference type="ARBA" id="ARBA00023445"/>
    </source>
</evidence>
<evidence type="ECO:0000313" key="4">
    <source>
        <dbReference type="EMBL" id="KXX77190.1"/>
    </source>
</evidence>
<proteinExistence type="inferred from homology"/>
<dbReference type="PANTHER" id="PTHR10366">
    <property type="entry name" value="NAD DEPENDENT EPIMERASE/DEHYDRATASE"/>
    <property type="match status" value="1"/>
</dbReference>
<reference evidence="4 5" key="1">
    <citation type="journal article" date="2016" name="Genome Announc.">
        <title>Genome Sequence of Madurella mycetomatis mm55, Isolated from a Human Mycetoma Case in Sudan.</title>
        <authorList>
            <person name="Smit S."/>
            <person name="Derks M.F."/>
            <person name="Bervoets S."/>
            <person name="Fahal A."/>
            <person name="van Leeuwen W."/>
            <person name="van Belkum A."/>
            <person name="van de Sande W.W."/>
        </authorList>
    </citation>
    <scope>NUCLEOTIDE SEQUENCE [LARGE SCALE GENOMIC DNA]</scope>
    <source>
        <strain evidence="5">mm55</strain>
    </source>
</reference>
<feature type="domain" description="NAD-dependent epimerase/dehydratase" evidence="3">
    <location>
        <begin position="22"/>
        <end position="274"/>
    </location>
</feature>
<organism evidence="4 5">
    <name type="scientific">Madurella mycetomatis</name>
    <dbReference type="NCBI Taxonomy" id="100816"/>
    <lineage>
        <taxon>Eukaryota</taxon>
        <taxon>Fungi</taxon>
        <taxon>Dikarya</taxon>
        <taxon>Ascomycota</taxon>
        <taxon>Pezizomycotina</taxon>
        <taxon>Sordariomycetes</taxon>
        <taxon>Sordariomycetidae</taxon>
        <taxon>Sordariales</taxon>
        <taxon>Sordariales incertae sedis</taxon>
        <taxon>Madurella</taxon>
    </lineage>
</organism>
<dbReference type="PANTHER" id="PTHR10366:SF564">
    <property type="entry name" value="STEROL-4-ALPHA-CARBOXYLATE 3-DEHYDROGENASE, DECARBOXYLATING"/>
    <property type="match status" value="1"/>
</dbReference>
<dbReference type="Gene3D" id="3.40.50.720">
    <property type="entry name" value="NAD(P)-binding Rossmann-like Domain"/>
    <property type="match status" value="1"/>
</dbReference>
<evidence type="ECO:0000313" key="5">
    <source>
        <dbReference type="Proteomes" id="UP000078237"/>
    </source>
</evidence>
<accession>A0A175W1T7</accession>
<dbReference type="EMBL" id="LCTW02000173">
    <property type="protein sequence ID" value="KXX77190.1"/>
    <property type="molecule type" value="Genomic_DNA"/>
</dbReference>
<dbReference type="InterPro" id="IPR036291">
    <property type="entry name" value="NAD(P)-bd_dom_sf"/>
</dbReference>
<dbReference type="Pfam" id="PF01370">
    <property type="entry name" value="Epimerase"/>
    <property type="match status" value="1"/>
</dbReference>